<proteinExistence type="predicted"/>
<evidence type="ECO:0000256" key="1">
    <source>
        <dbReference type="SAM" id="Coils"/>
    </source>
</evidence>
<dbReference type="EMBL" id="RCHS01001883">
    <property type="protein sequence ID" value="RMX50906.1"/>
    <property type="molecule type" value="Genomic_DNA"/>
</dbReference>
<evidence type="ECO:0000313" key="2">
    <source>
        <dbReference type="EMBL" id="RMX50906.1"/>
    </source>
</evidence>
<keyword evidence="1" id="KW-0175">Coiled coil</keyword>
<feature type="coiled-coil region" evidence="1">
    <location>
        <begin position="119"/>
        <end position="199"/>
    </location>
</feature>
<keyword evidence="3" id="KW-1185">Reference proteome</keyword>
<protein>
    <submittedName>
        <fullName evidence="2">Uncharacterized protein</fullName>
    </submittedName>
</protein>
<organism evidence="2 3">
    <name type="scientific">Pocillopora damicornis</name>
    <name type="common">Cauliflower coral</name>
    <name type="synonym">Millepora damicornis</name>
    <dbReference type="NCBI Taxonomy" id="46731"/>
    <lineage>
        <taxon>Eukaryota</taxon>
        <taxon>Metazoa</taxon>
        <taxon>Cnidaria</taxon>
        <taxon>Anthozoa</taxon>
        <taxon>Hexacorallia</taxon>
        <taxon>Scleractinia</taxon>
        <taxon>Astrocoeniina</taxon>
        <taxon>Pocilloporidae</taxon>
        <taxon>Pocillopora</taxon>
    </lineage>
</organism>
<dbReference type="STRING" id="46731.A0A3M6UBG6"/>
<gene>
    <name evidence="2" type="ORF">pdam_00016112</name>
</gene>
<sequence>MVIHLVKFVGFFLFPQFKVDIQVQSDIAQKEARKGEELKKELSQAKSDLENRTAELKTKTENLQRAQEDITKLDQQLKEQRIMNEKAMEYTDVLNARLNKVQQGFDQQLISSNRLATENTQKAAELKAKEEEINGLRQETLHQSAMAEAIQRKLRAIEDLKIEVEQREETLKGQVFGLKKELESRKNQAEADKKAIDDLVCERDILNQVLYSCQFCI</sequence>
<comment type="caution">
    <text evidence="2">The sequence shown here is derived from an EMBL/GenBank/DDBJ whole genome shotgun (WGS) entry which is preliminary data.</text>
</comment>
<dbReference type="Proteomes" id="UP000275408">
    <property type="component" value="Unassembled WGS sequence"/>
</dbReference>
<accession>A0A3M6UBG6</accession>
<feature type="coiled-coil region" evidence="1">
    <location>
        <begin position="28"/>
        <end position="83"/>
    </location>
</feature>
<dbReference type="AlphaFoldDB" id="A0A3M6UBG6"/>
<dbReference type="OrthoDB" id="264785at2759"/>
<reference evidence="2 3" key="1">
    <citation type="journal article" date="2018" name="Sci. Rep.">
        <title>Comparative analysis of the Pocillopora damicornis genome highlights role of immune system in coral evolution.</title>
        <authorList>
            <person name="Cunning R."/>
            <person name="Bay R.A."/>
            <person name="Gillette P."/>
            <person name="Baker A.C."/>
            <person name="Traylor-Knowles N."/>
        </authorList>
    </citation>
    <scope>NUCLEOTIDE SEQUENCE [LARGE SCALE GENOMIC DNA]</scope>
    <source>
        <strain evidence="2">RSMAS</strain>
        <tissue evidence="2">Whole animal</tissue>
    </source>
</reference>
<name>A0A3M6UBG6_POCDA</name>
<evidence type="ECO:0000313" key="3">
    <source>
        <dbReference type="Proteomes" id="UP000275408"/>
    </source>
</evidence>